<dbReference type="Proteomes" id="UP000198901">
    <property type="component" value="Unassembled WGS sequence"/>
</dbReference>
<name>A0A1G9IBG1_9BACT</name>
<dbReference type="OrthoDB" id="1036397at2"/>
<protein>
    <submittedName>
        <fullName evidence="1">Uncharacterized protein</fullName>
    </submittedName>
</protein>
<organism evidence="1 2">
    <name type="scientific">Siphonobacter aquaeclarae</name>
    <dbReference type="NCBI Taxonomy" id="563176"/>
    <lineage>
        <taxon>Bacteria</taxon>
        <taxon>Pseudomonadati</taxon>
        <taxon>Bacteroidota</taxon>
        <taxon>Cytophagia</taxon>
        <taxon>Cytophagales</taxon>
        <taxon>Cytophagaceae</taxon>
        <taxon>Siphonobacter</taxon>
    </lineage>
</organism>
<dbReference type="AlphaFoldDB" id="A0A1G9IBG1"/>
<dbReference type="STRING" id="563176.SAMN04488090_0397"/>
<dbReference type="RefSeq" id="WP_093197014.1">
    <property type="nucleotide sequence ID" value="NZ_FNGS01000001.1"/>
</dbReference>
<accession>A0A1G9IBG1</accession>
<gene>
    <name evidence="1" type="ORF">SAMN04488090_0397</name>
</gene>
<keyword evidence="2" id="KW-1185">Reference proteome</keyword>
<evidence type="ECO:0000313" key="1">
    <source>
        <dbReference type="EMBL" id="SDL22174.1"/>
    </source>
</evidence>
<dbReference type="EMBL" id="FNGS01000001">
    <property type="protein sequence ID" value="SDL22174.1"/>
    <property type="molecule type" value="Genomic_DNA"/>
</dbReference>
<sequence length="70" mass="8351">MIEVFKTDVRERCQAEQVIRLLIRHFPGHKVNFDLEDCDRVLRMEGSTFSVSRVKNLVRRQGFLCQVLTW</sequence>
<evidence type="ECO:0000313" key="2">
    <source>
        <dbReference type="Proteomes" id="UP000198901"/>
    </source>
</evidence>
<reference evidence="1 2" key="1">
    <citation type="submission" date="2016-10" db="EMBL/GenBank/DDBJ databases">
        <authorList>
            <person name="de Groot N.N."/>
        </authorList>
    </citation>
    <scope>NUCLEOTIDE SEQUENCE [LARGE SCALE GENOMIC DNA]</scope>
    <source>
        <strain evidence="1 2">DSM 21668</strain>
    </source>
</reference>
<proteinExistence type="predicted"/>